<feature type="transmembrane region" description="Helical" evidence="4">
    <location>
        <begin position="6"/>
        <end position="23"/>
    </location>
</feature>
<feature type="compositionally biased region" description="Basic and acidic residues" evidence="3">
    <location>
        <begin position="273"/>
        <end position="293"/>
    </location>
</feature>
<feature type="region of interest" description="Disordered" evidence="3">
    <location>
        <begin position="272"/>
        <end position="293"/>
    </location>
</feature>
<feature type="transmembrane region" description="Helical" evidence="4">
    <location>
        <begin position="35"/>
        <end position="53"/>
    </location>
</feature>
<dbReference type="Pfam" id="PF03419">
    <property type="entry name" value="Peptidase_U4"/>
    <property type="match status" value="1"/>
</dbReference>
<proteinExistence type="inferred from homology"/>
<keyword evidence="1" id="KW-0749">Sporulation</keyword>
<gene>
    <name evidence="5" type="ORF">DWY99_13075</name>
</gene>
<comment type="caution">
    <text evidence="5">The sequence shown here is derived from an EMBL/GenBank/DDBJ whole genome shotgun (WGS) entry which is preliminary data.</text>
</comment>
<keyword evidence="1" id="KW-1003">Cell membrane</keyword>
<dbReference type="GO" id="GO:0006508">
    <property type="term" value="P:proteolysis"/>
    <property type="evidence" value="ECO:0007669"/>
    <property type="project" value="UniProtKB-KW"/>
</dbReference>
<name>A0A412AUL3_9FIRM</name>
<dbReference type="PIRSF" id="PIRSF018571">
    <property type="entry name" value="SpoIIGA"/>
    <property type="match status" value="1"/>
</dbReference>
<keyword evidence="1 4" id="KW-0472">Membrane</keyword>
<dbReference type="AlphaFoldDB" id="A0A412AUL3"/>
<evidence type="ECO:0000256" key="4">
    <source>
        <dbReference type="SAM" id="Phobius"/>
    </source>
</evidence>
<accession>A0A412AUL3</accession>
<dbReference type="GO" id="GO:0030435">
    <property type="term" value="P:sporulation resulting in formation of a cellular spore"/>
    <property type="evidence" value="ECO:0007669"/>
    <property type="project" value="UniProtKB-KW"/>
</dbReference>
<reference evidence="5 6" key="1">
    <citation type="submission" date="2018-08" db="EMBL/GenBank/DDBJ databases">
        <title>A genome reference for cultivated species of the human gut microbiota.</title>
        <authorList>
            <person name="Zou Y."/>
            <person name="Xue W."/>
            <person name="Luo G."/>
        </authorList>
    </citation>
    <scope>NUCLEOTIDE SEQUENCE [LARGE SCALE GENOMIC DNA]</scope>
    <source>
        <strain evidence="5 6">AF28-26</strain>
    </source>
</reference>
<evidence type="ECO:0000256" key="3">
    <source>
        <dbReference type="SAM" id="MobiDB-lite"/>
    </source>
</evidence>
<feature type="active site" evidence="2">
    <location>
        <position position="174"/>
    </location>
</feature>
<dbReference type="EMBL" id="QRTC01000073">
    <property type="protein sequence ID" value="RGQ35071.1"/>
    <property type="molecule type" value="Genomic_DNA"/>
</dbReference>
<evidence type="ECO:0000256" key="1">
    <source>
        <dbReference type="PIRNR" id="PIRNR018571"/>
    </source>
</evidence>
<protein>
    <recommendedName>
        <fullName evidence="1">Sporulation sigma-E factor-processing peptidase</fullName>
        <ecNumber evidence="1">3.4.23.-</ecNumber>
    </recommendedName>
    <alternativeName>
        <fullName evidence="1">Membrane-associated aspartic protease</fullName>
    </alternativeName>
    <alternativeName>
        <fullName evidence="1">Stage II sporulation protein GA</fullName>
    </alternativeName>
</protein>
<comment type="similarity">
    <text evidence="1">Belongs to the peptidase U4 family.</text>
</comment>
<keyword evidence="4" id="KW-1133">Transmembrane helix</keyword>
<evidence type="ECO:0000313" key="5">
    <source>
        <dbReference type="EMBL" id="RGQ35071.1"/>
    </source>
</evidence>
<keyword evidence="1" id="KW-0064">Aspartyl protease</keyword>
<dbReference type="EC" id="3.4.23.-" evidence="1"/>
<evidence type="ECO:0000313" key="6">
    <source>
        <dbReference type="Proteomes" id="UP000284751"/>
    </source>
</evidence>
<sequence>MTTIYIDILVCLNVIVNYFLLLASGKFLSRPYKRWRILLGAFLGGLYSLYILLPQLAQWFTILVELAMAATITLTAFGRKGILKTCSCFFAMSFLFAGSMFLLWKTAAPKNLIINNGVVYFQISPLLLIGTTVASYVLVRLFQRITGRAVPEELFCMVQVIHRGKRAVFRAKVDTGNQLREPFSHLPVIVVKETAVSHLAPESGEELNFRMIPFHSLDQEGVLPGFLPDRIMIEHGKDHFECRGYLGICKPRQLPPDFDGLMNSELLLSTGMKGKEHEKVKSRVSKNEGDAFS</sequence>
<organism evidence="5 6">
    <name type="scientific">[Clostridium] leptum</name>
    <dbReference type="NCBI Taxonomy" id="1535"/>
    <lineage>
        <taxon>Bacteria</taxon>
        <taxon>Bacillati</taxon>
        <taxon>Bacillota</taxon>
        <taxon>Clostridia</taxon>
        <taxon>Eubacteriales</taxon>
        <taxon>Oscillospiraceae</taxon>
        <taxon>Oscillospiraceae incertae sedis</taxon>
    </lineage>
</organism>
<keyword evidence="1" id="KW-0378">Hydrolase</keyword>
<keyword evidence="1" id="KW-0645">Protease</keyword>
<feature type="transmembrane region" description="Helical" evidence="4">
    <location>
        <begin position="89"/>
        <end position="107"/>
    </location>
</feature>
<feature type="transmembrane region" description="Helical" evidence="4">
    <location>
        <begin position="119"/>
        <end position="139"/>
    </location>
</feature>
<feature type="transmembrane region" description="Helical" evidence="4">
    <location>
        <begin position="59"/>
        <end position="77"/>
    </location>
</feature>
<dbReference type="GO" id="GO:0005886">
    <property type="term" value="C:plasma membrane"/>
    <property type="evidence" value="ECO:0007669"/>
    <property type="project" value="UniProtKB-SubCell"/>
</dbReference>
<comment type="function">
    <text evidence="1">Probable aspartic protease that is responsible for the proteolytic cleavage of the RNA polymerase sigma E factor (SigE/spoIIGB) to yield the active peptide in the mother cell during sporulation. Responds to a signal from the forespore that is triggered by the extracellular signal protein SpoIIR.</text>
</comment>
<dbReference type="GO" id="GO:0030436">
    <property type="term" value="P:asexual sporulation"/>
    <property type="evidence" value="ECO:0007669"/>
    <property type="project" value="InterPro"/>
</dbReference>
<keyword evidence="4" id="KW-0812">Transmembrane</keyword>
<comment type="subcellular location">
    <subcellularLocation>
        <location evidence="1">Cell membrane</location>
    </subcellularLocation>
</comment>
<dbReference type="Proteomes" id="UP000284751">
    <property type="component" value="Unassembled WGS sequence"/>
</dbReference>
<dbReference type="GO" id="GO:0004190">
    <property type="term" value="F:aspartic-type endopeptidase activity"/>
    <property type="evidence" value="ECO:0007669"/>
    <property type="project" value="UniProtKB-KW"/>
</dbReference>
<evidence type="ECO:0000256" key="2">
    <source>
        <dbReference type="PIRSR" id="PIRSR018571-1"/>
    </source>
</evidence>
<dbReference type="InterPro" id="IPR005081">
    <property type="entry name" value="SpoIIGA"/>
</dbReference>